<dbReference type="OMA" id="YPVTYWF"/>
<sequence>MGTLAPRSLIAAAQQHLRRGKQKGLSPAGCLHLAGEVLAVASGLKPAFLYDYNAVGVEQVQSYLRHVQDVGLTRQPLHLLSIADHILILNLEKTVLHLESLLLRSKVLLVDVSASRECPRLGEAEQVDSLKGHVSDLLAHVKAVERVASQPVSTSQIFSADWNLCTVFGVLLGYPASYVFNAEKGFENCLSLTPLRVFTVQASCPRISKDLRVHIYSFSVPENLYPAMKEELDLWCGRLKDLFSSQSDFVNVVVSTEVVSLAAVAL</sequence>
<dbReference type="Proteomes" id="UP000594220">
    <property type="component" value="Unplaced"/>
</dbReference>
<dbReference type="Ensembl" id="ENSCPRT00005000051.1">
    <property type="protein sequence ID" value="ENSCPRP00005000019.1"/>
    <property type="gene ID" value="ENSCPRG00005000052.1"/>
</dbReference>
<dbReference type="InterPro" id="IPR027850">
    <property type="entry name" value="DUF4504"/>
</dbReference>
<dbReference type="KEGG" id="cpoo:109317895"/>
<proteinExistence type="inferred from homology"/>
<dbReference type="PANTHER" id="PTHR31366">
    <property type="entry name" value="UPF0739 PROTEIN C1ORF74"/>
    <property type="match status" value="1"/>
</dbReference>
<reference evidence="2" key="1">
    <citation type="submission" date="2025-08" db="UniProtKB">
        <authorList>
            <consortium name="Ensembl"/>
        </authorList>
    </citation>
    <scope>IDENTIFICATION</scope>
</reference>
<dbReference type="Pfam" id="PF14953">
    <property type="entry name" value="DUF4504"/>
    <property type="match status" value="1"/>
</dbReference>
<protein>
    <submittedName>
        <fullName evidence="2">Chromosome 1 open reading frame 74</fullName>
    </submittedName>
</protein>
<name>A0A7M4DUI3_CROPO</name>
<dbReference type="OrthoDB" id="10056365at2759"/>
<keyword evidence="3" id="KW-1185">Reference proteome</keyword>
<reference evidence="2" key="2">
    <citation type="submission" date="2025-09" db="UniProtKB">
        <authorList>
            <consortium name="Ensembl"/>
        </authorList>
    </citation>
    <scope>IDENTIFICATION</scope>
</reference>
<evidence type="ECO:0000313" key="3">
    <source>
        <dbReference type="Proteomes" id="UP000594220"/>
    </source>
</evidence>
<dbReference type="GeneTree" id="ENSGT00390000002240"/>
<comment type="similarity">
    <text evidence="1">Belongs to the UPF0739 family.</text>
</comment>
<dbReference type="PANTHER" id="PTHR31366:SF2">
    <property type="entry name" value="UPF0739 PROTEIN C1ORF74"/>
    <property type="match status" value="1"/>
</dbReference>
<organism evidence="2 3">
    <name type="scientific">Crocodylus porosus</name>
    <name type="common">Saltwater crocodile</name>
    <name type="synonym">Estuarine crocodile</name>
    <dbReference type="NCBI Taxonomy" id="8502"/>
    <lineage>
        <taxon>Eukaryota</taxon>
        <taxon>Metazoa</taxon>
        <taxon>Chordata</taxon>
        <taxon>Craniata</taxon>
        <taxon>Vertebrata</taxon>
        <taxon>Euteleostomi</taxon>
        <taxon>Archelosauria</taxon>
        <taxon>Archosauria</taxon>
        <taxon>Crocodylia</taxon>
        <taxon>Longirostres</taxon>
        <taxon>Crocodylidae</taxon>
        <taxon>Crocodylus</taxon>
    </lineage>
</organism>
<accession>A0A7M4DUI3</accession>
<dbReference type="AlphaFoldDB" id="A0A7M4DUI3"/>
<evidence type="ECO:0000256" key="1">
    <source>
        <dbReference type="ARBA" id="ARBA00007065"/>
    </source>
</evidence>
<evidence type="ECO:0000313" key="2">
    <source>
        <dbReference type="Ensembl" id="ENSCPRP00005000019.1"/>
    </source>
</evidence>
<gene>
    <name evidence="2" type="primary">C1orf74</name>
</gene>